<sequence>MRGTAAAPAVSSVEAMTEWTIAVSGLSKTYGHTVAVDALSFTVEPGRVTGFVGPNGAGKSTTLRMLLGLDAPDGGSALIGGRPYRALRDPLRVVGALLDAEAVHPGRRARAHLLWQARYNGLPAGRVDEVLETVGLGSAAGKRAGGFSLGMRQRLGIAGALLGDPRVLILDEPVNGLDPEGIRWIRGLLRSLAAEGRTVLVSSHLMSELQDTADHVIVIGRGRLLADTAVDALLAAASGDRVVLHTSHRSEAMTVLAAAGATVSVLGTDALTVAGLPAERVAAELGGGAVPFSSLAPHRASLEEAYLDLTRDATEFRAHAHETEEPRP</sequence>
<dbReference type="GO" id="GO:0016887">
    <property type="term" value="F:ATP hydrolysis activity"/>
    <property type="evidence" value="ECO:0007669"/>
    <property type="project" value="InterPro"/>
</dbReference>
<reference evidence="6 7" key="1">
    <citation type="submission" date="2016-10" db="EMBL/GenBank/DDBJ databases">
        <authorList>
            <person name="de Groot N.N."/>
        </authorList>
    </citation>
    <scope>NUCLEOTIDE SEQUENCE [LARGE SCALE GENOMIC DNA]</scope>
    <source>
        <strain evidence="6 7">CGMCC 4.2026</strain>
    </source>
</reference>
<evidence type="ECO:0000256" key="3">
    <source>
        <dbReference type="ARBA" id="ARBA00022741"/>
    </source>
</evidence>
<accession>A0A1H8J4E4</accession>
<dbReference type="GO" id="GO:0005524">
    <property type="term" value="F:ATP binding"/>
    <property type="evidence" value="ECO:0007669"/>
    <property type="project" value="UniProtKB-KW"/>
</dbReference>
<organism evidence="6 7">
    <name type="scientific">Actinacidiphila rubida</name>
    <dbReference type="NCBI Taxonomy" id="310780"/>
    <lineage>
        <taxon>Bacteria</taxon>
        <taxon>Bacillati</taxon>
        <taxon>Actinomycetota</taxon>
        <taxon>Actinomycetes</taxon>
        <taxon>Kitasatosporales</taxon>
        <taxon>Streptomycetaceae</taxon>
        <taxon>Actinacidiphila</taxon>
    </lineage>
</organism>
<dbReference type="PANTHER" id="PTHR43335:SF4">
    <property type="entry name" value="ABC TRANSPORTER, ATP-BINDING PROTEIN"/>
    <property type="match status" value="1"/>
</dbReference>
<dbReference type="Gene3D" id="3.40.50.300">
    <property type="entry name" value="P-loop containing nucleotide triphosphate hydrolases"/>
    <property type="match status" value="1"/>
</dbReference>
<evidence type="ECO:0000313" key="7">
    <source>
        <dbReference type="Proteomes" id="UP000181951"/>
    </source>
</evidence>
<dbReference type="PROSITE" id="PS50893">
    <property type="entry name" value="ABC_TRANSPORTER_2"/>
    <property type="match status" value="1"/>
</dbReference>
<dbReference type="InterPro" id="IPR027417">
    <property type="entry name" value="P-loop_NTPase"/>
</dbReference>
<proteinExistence type="inferred from homology"/>
<name>A0A1H8J4E4_9ACTN</name>
<comment type="similarity">
    <text evidence="1">Belongs to the ABC transporter superfamily.</text>
</comment>
<evidence type="ECO:0000256" key="4">
    <source>
        <dbReference type="ARBA" id="ARBA00022840"/>
    </source>
</evidence>
<keyword evidence="7" id="KW-1185">Reference proteome</keyword>
<dbReference type="PANTHER" id="PTHR43335">
    <property type="entry name" value="ABC TRANSPORTER, ATP-BINDING PROTEIN"/>
    <property type="match status" value="1"/>
</dbReference>
<evidence type="ECO:0000313" key="6">
    <source>
        <dbReference type="EMBL" id="SEN75471.1"/>
    </source>
</evidence>
<evidence type="ECO:0000256" key="2">
    <source>
        <dbReference type="ARBA" id="ARBA00022448"/>
    </source>
</evidence>
<dbReference type="EMBL" id="FODD01000009">
    <property type="protein sequence ID" value="SEN75471.1"/>
    <property type="molecule type" value="Genomic_DNA"/>
</dbReference>
<dbReference type="SMART" id="SM00382">
    <property type="entry name" value="AAA"/>
    <property type="match status" value="1"/>
</dbReference>
<protein>
    <submittedName>
        <fullName evidence="6">ABC-2 type transport system ATP-binding protein</fullName>
    </submittedName>
</protein>
<dbReference type="InterPro" id="IPR003593">
    <property type="entry name" value="AAA+_ATPase"/>
</dbReference>
<dbReference type="AlphaFoldDB" id="A0A1H8J4E4"/>
<dbReference type="CDD" id="cd03268">
    <property type="entry name" value="ABC_BcrA_bacitracin_resist"/>
    <property type="match status" value="1"/>
</dbReference>
<dbReference type="STRING" id="310780.SAMN05216267_1009160"/>
<evidence type="ECO:0000259" key="5">
    <source>
        <dbReference type="PROSITE" id="PS50893"/>
    </source>
</evidence>
<keyword evidence="3" id="KW-0547">Nucleotide-binding</keyword>
<dbReference type="InterPro" id="IPR017871">
    <property type="entry name" value="ABC_transporter-like_CS"/>
</dbReference>
<dbReference type="SUPFAM" id="SSF52540">
    <property type="entry name" value="P-loop containing nucleoside triphosphate hydrolases"/>
    <property type="match status" value="1"/>
</dbReference>
<keyword evidence="4 6" id="KW-0067">ATP-binding</keyword>
<dbReference type="Pfam" id="PF00005">
    <property type="entry name" value="ABC_tran"/>
    <property type="match status" value="1"/>
</dbReference>
<dbReference type="InterPro" id="IPR003439">
    <property type="entry name" value="ABC_transporter-like_ATP-bd"/>
</dbReference>
<dbReference type="PROSITE" id="PS00211">
    <property type="entry name" value="ABC_TRANSPORTER_1"/>
    <property type="match status" value="1"/>
</dbReference>
<gene>
    <name evidence="6" type="ORF">SAMN05216267_1009160</name>
</gene>
<evidence type="ECO:0000256" key="1">
    <source>
        <dbReference type="ARBA" id="ARBA00005417"/>
    </source>
</evidence>
<feature type="domain" description="ABC transporter" evidence="5">
    <location>
        <begin position="21"/>
        <end position="246"/>
    </location>
</feature>
<dbReference type="Proteomes" id="UP000181951">
    <property type="component" value="Unassembled WGS sequence"/>
</dbReference>
<keyword evidence="2" id="KW-0813">Transport</keyword>